<evidence type="ECO:0000313" key="3">
    <source>
        <dbReference type="Proteomes" id="UP000254428"/>
    </source>
</evidence>
<organism evidence="2 3">
    <name type="scientific">Escherichia coli</name>
    <dbReference type="NCBI Taxonomy" id="562"/>
    <lineage>
        <taxon>Bacteria</taxon>
        <taxon>Pseudomonadati</taxon>
        <taxon>Pseudomonadota</taxon>
        <taxon>Gammaproteobacteria</taxon>
        <taxon>Enterobacterales</taxon>
        <taxon>Enterobacteriaceae</taxon>
        <taxon>Escherichia</taxon>
    </lineage>
</organism>
<feature type="domain" description="Gfo/Idh/MocA-like oxidoreductase N-terminal" evidence="1">
    <location>
        <begin position="16"/>
        <end position="69"/>
    </location>
</feature>
<gene>
    <name evidence="2" type="primary">mviM_1</name>
    <name evidence="2" type="ORF">NCTC11341_04863</name>
</gene>
<evidence type="ECO:0000313" key="2">
    <source>
        <dbReference type="EMBL" id="STH73162.1"/>
    </source>
</evidence>
<dbReference type="Proteomes" id="UP000254428">
    <property type="component" value="Unassembled WGS sequence"/>
</dbReference>
<dbReference type="GO" id="GO:0000166">
    <property type="term" value="F:nucleotide binding"/>
    <property type="evidence" value="ECO:0007669"/>
    <property type="project" value="InterPro"/>
</dbReference>
<dbReference type="InterPro" id="IPR036291">
    <property type="entry name" value="NAD(P)-bd_dom_sf"/>
</dbReference>
<dbReference type="Pfam" id="PF01408">
    <property type="entry name" value="GFO_IDH_MocA"/>
    <property type="match status" value="1"/>
</dbReference>
<accession>A0A376P4R5</accession>
<evidence type="ECO:0000259" key="1">
    <source>
        <dbReference type="Pfam" id="PF01408"/>
    </source>
</evidence>
<protein>
    <submittedName>
        <fullName evidence="2">Putative oxidoreductase</fullName>
    </submittedName>
</protein>
<dbReference type="EMBL" id="UGBT01000002">
    <property type="protein sequence ID" value="STH73162.1"/>
    <property type="molecule type" value="Genomic_DNA"/>
</dbReference>
<name>A0A376P4R5_ECOLX</name>
<dbReference type="AlphaFoldDB" id="A0A376P4R5"/>
<dbReference type="InterPro" id="IPR000683">
    <property type="entry name" value="Gfo/Idh/MocA-like_OxRdtase_N"/>
</dbReference>
<reference evidence="2 3" key="1">
    <citation type="submission" date="2018-06" db="EMBL/GenBank/DDBJ databases">
        <authorList>
            <consortium name="Pathogen Informatics"/>
            <person name="Doyle S."/>
        </authorList>
    </citation>
    <scope>NUCLEOTIDE SEQUENCE [LARGE SCALE GENOMIC DNA]</scope>
    <source>
        <strain evidence="2 3">NCTC11341</strain>
    </source>
</reference>
<sequence length="79" mass="9025">MPIRYPALPPVAMRFLCIPAPPATLTWSVRYSMRVYMSVVDKPLAENLRDAERLVELAARKKLTLMVGFNRRSHHSTVS</sequence>
<dbReference type="SUPFAM" id="SSF51735">
    <property type="entry name" value="NAD(P)-binding Rossmann-fold domains"/>
    <property type="match status" value="1"/>
</dbReference>
<proteinExistence type="predicted"/>
<dbReference type="Gene3D" id="3.40.50.720">
    <property type="entry name" value="NAD(P)-binding Rossmann-like Domain"/>
    <property type="match status" value="1"/>
</dbReference>